<gene>
    <name evidence="1" type="ORF">RE431_05225</name>
</gene>
<evidence type="ECO:0000313" key="1">
    <source>
        <dbReference type="EMBL" id="MDR5590028.1"/>
    </source>
</evidence>
<keyword evidence="2" id="KW-1185">Reference proteome</keyword>
<dbReference type="SUPFAM" id="SSF55486">
    <property type="entry name" value="Metalloproteases ('zincins'), catalytic domain"/>
    <property type="match status" value="1"/>
</dbReference>
<dbReference type="EMBL" id="JAVJIU010000002">
    <property type="protein sequence ID" value="MDR5590028.1"/>
    <property type="molecule type" value="Genomic_DNA"/>
</dbReference>
<evidence type="ECO:0000313" key="2">
    <source>
        <dbReference type="Proteomes" id="UP001257234"/>
    </source>
</evidence>
<proteinExistence type="predicted"/>
<name>A0ABU1ENR6_9FLAO</name>
<dbReference type="Gene3D" id="3.40.390.10">
    <property type="entry name" value="Collagenase (Catalytic Domain)"/>
    <property type="match status" value="1"/>
</dbReference>
<dbReference type="Proteomes" id="UP001257234">
    <property type="component" value="Unassembled WGS sequence"/>
</dbReference>
<sequence>MKKTKLIMLAASLSIFASCEKEIETPGIAEVQKLETPAMEFRPLENNSFNIKLPDNTDSKVKSKIGDYNISLFSAEYITANGSEELGTTIFFTNRGNKMLSSDFVPGLAYDGTSDISYYIDKNRPSNDIDVKVSTAAIGRAMDSWRNVNCSDIGLYEIPYDEVEEGEELQEYGVFAYFYGIFSGNDFGGAPLYIADVYHGGWLGAEFFDYLTERGSEFILGVTLTYTFTDEDGNLVDTDNNGKADVAFREIYYNDTFTWNDGRTYDIETIALHEAGHGLSQAHFGEAFRTNANGKIHFSPRAVMNATYSGIQTAVEKTDEAGHCANWAEWPNK</sequence>
<reference evidence="2" key="1">
    <citation type="submission" date="2023-07" db="EMBL/GenBank/DDBJ databases">
        <title>Christiangramia sp. SM2212., a novel bacterium of the family Flavobacteriaceae isolated from the sea sediment.</title>
        <authorList>
            <person name="Wang J."/>
            <person name="Zhang X."/>
        </authorList>
    </citation>
    <scope>NUCLEOTIDE SEQUENCE [LARGE SCALE GENOMIC DNA]</scope>
    <source>
        <strain evidence="2">SM2212</strain>
    </source>
</reference>
<accession>A0ABU1ENR6</accession>
<dbReference type="PROSITE" id="PS51257">
    <property type="entry name" value="PROKAR_LIPOPROTEIN"/>
    <property type="match status" value="1"/>
</dbReference>
<dbReference type="InterPro" id="IPR024079">
    <property type="entry name" value="MetalloPept_cat_dom_sf"/>
</dbReference>
<dbReference type="RefSeq" id="WP_309560913.1">
    <property type="nucleotide sequence ID" value="NZ_JAVJIU010000002.1"/>
</dbReference>
<protein>
    <submittedName>
        <fullName evidence="1">Uncharacterized protein</fullName>
    </submittedName>
</protein>
<comment type="caution">
    <text evidence="1">The sequence shown here is derived from an EMBL/GenBank/DDBJ whole genome shotgun (WGS) entry which is preliminary data.</text>
</comment>
<organism evidence="1 2">
    <name type="scientific">Christiangramia sediminicola</name>
    <dbReference type="NCBI Taxonomy" id="3073267"/>
    <lineage>
        <taxon>Bacteria</taxon>
        <taxon>Pseudomonadati</taxon>
        <taxon>Bacteroidota</taxon>
        <taxon>Flavobacteriia</taxon>
        <taxon>Flavobacteriales</taxon>
        <taxon>Flavobacteriaceae</taxon>
        <taxon>Christiangramia</taxon>
    </lineage>
</organism>